<dbReference type="Proteomes" id="UP000008068">
    <property type="component" value="Unassembled WGS sequence"/>
</dbReference>
<evidence type="ECO:0000313" key="1">
    <source>
        <dbReference type="EMBL" id="EGT52354.1"/>
    </source>
</evidence>
<dbReference type="InterPro" id="IPR029675">
    <property type="entry name" value="PGAP4"/>
</dbReference>
<dbReference type="STRING" id="135651.G0N453"/>
<dbReference type="PANTHER" id="PTHR31410:SF1">
    <property type="entry name" value="POST-GPI ATTACHMENT TO PROTEINS FACTOR 4"/>
    <property type="match status" value="1"/>
</dbReference>
<evidence type="ECO:0000313" key="2">
    <source>
        <dbReference type="Proteomes" id="UP000008068"/>
    </source>
</evidence>
<gene>
    <name evidence="1" type="ORF">CAEBREN_30383</name>
</gene>
<sequence>MGQTVIFLLEQQPKANFSLKICNVESEIFPDLKRFDKLDIPITTLGKPPGGSGKQLNSTIRKENDDYWKCLGLPSESRYILLIEDDSVVIPEFSTLLKSLVWKLDYHEYVDFVKLYHPNYLRKLPSYIMMGAISIPISFFSCYAIKPFFKTFPILTFLCLALAIFWDLKSYGCQFPADFRFYLTGSAYISYPESCCTPAVIFRTSSVKNMVDYFQKSIGFSGKFSYSNPQESQIPGHAKDHILDEAPFTGRQSDVNYVTHIGSFSSVRQRAVFLSDLRDDV</sequence>
<accession>G0N453</accession>
<protein>
    <submittedName>
        <fullName evidence="1">Uncharacterized protein</fullName>
    </submittedName>
</protein>
<dbReference type="eggNOG" id="ENOG502TH43">
    <property type="taxonomic scope" value="Eukaryota"/>
</dbReference>
<dbReference type="GO" id="GO:0000139">
    <property type="term" value="C:Golgi membrane"/>
    <property type="evidence" value="ECO:0007669"/>
    <property type="project" value="InterPro"/>
</dbReference>
<reference evidence="2" key="1">
    <citation type="submission" date="2011-07" db="EMBL/GenBank/DDBJ databases">
        <authorList>
            <consortium name="Caenorhabditis brenneri Sequencing and Analysis Consortium"/>
            <person name="Wilson R.K."/>
        </authorList>
    </citation>
    <scope>NUCLEOTIDE SEQUENCE [LARGE SCALE GENOMIC DNA]</scope>
    <source>
        <strain evidence="2">PB2801</strain>
    </source>
</reference>
<dbReference type="EMBL" id="GL379836">
    <property type="protein sequence ID" value="EGT52354.1"/>
    <property type="molecule type" value="Genomic_DNA"/>
</dbReference>
<keyword evidence="2" id="KW-1185">Reference proteome</keyword>
<dbReference type="PANTHER" id="PTHR31410">
    <property type="entry name" value="TRANSMEMBRANE PROTEIN 246"/>
    <property type="match status" value="1"/>
</dbReference>
<proteinExistence type="predicted"/>
<dbReference type="InParanoid" id="G0N453"/>
<dbReference type="HOGENOM" id="CLU_065867_0_0_1"/>
<name>G0N453_CAEBE</name>
<organism evidence="2">
    <name type="scientific">Caenorhabditis brenneri</name>
    <name type="common">Nematode worm</name>
    <dbReference type="NCBI Taxonomy" id="135651"/>
    <lineage>
        <taxon>Eukaryota</taxon>
        <taxon>Metazoa</taxon>
        <taxon>Ecdysozoa</taxon>
        <taxon>Nematoda</taxon>
        <taxon>Chromadorea</taxon>
        <taxon>Rhabditida</taxon>
        <taxon>Rhabditina</taxon>
        <taxon>Rhabditomorpha</taxon>
        <taxon>Rhabditoidea</taxon>
        <taxon>Rhabditidae</taxon>
        <taxon>Peloderinae</taxon>
        <taxon>Caenorhabditis</taxon>
    </lineage>
</organism>
<dbReference type="OrthoDB" id="2016523at2759"/>
<dbReference type="GO" id="GO:0016757">
    <property type="term" value="F:glycosyltransferase activity"/>
    <property type="evidence" value="ECO:0007669"/>
    <property type="project" value="InterPro"/>
</dbReference>
<dbReference type="GO" id="GO:0006506">
    <property type="term" value="P:GPI anchor biosynthetic process"/>
    <property type="evidence" value="ECO:0007669"/>
    <property type="project" value="InterPro"/>
</dbReference>
<dbReference type="AlphaFoldDB" id="G0N453"/>